<dbReference type="Gene3D" id="3.30.1300.30">
    <property type="entry name" value="GSPII I/J protein-like"/>
    <property type="match status" value="1"/>
</dbReference>
<evidence type="ECO:0000256" key="10">
    <source>
        <dbReference type="ARBA" id="ARBA00023237"/>
    </source>
</evidence>
<accession>A0AAP5BFL9</accession>
<keyword evidence="7" id="KW-0732">Signal</keyword>
<dbReference type="Gene3D" id="2.60.40.4050">
    <property type="match status" value="2"/>
</dbReference>
<evidence type="ECO:0000313" key="18">
    <source>
        <dbReference type="Proteomes" id="UP001242288"/>
    </source>
</evidence>
<dbReference type="SUPFAM" id="SSF101967">
    <property type="entry name" value="Adhesin YadA, collagen-binding domain"/>
    <property type="match status" value="3"/>
</dbReference>
<feature type="domain" description="Trimeric autotransporter adhesin YadA-like head" evidence="12">
    <location>
        <begin position="83"/>
        <end position="105"/>
    </location>
</feature>
<dbReference type="EMBL" id="JAPKHW010000013">
    <property type="protein sequence ID" value="MCX4147171.1"/>
    <property type="molecule type" value="Genomic_DNA"/>
</dbReference>
<evidence type="ECO:0000256" key="9">
    <source>
        <dbReference type="ARBA" id="ARBA00023136"/>
    </source>
</evidence>
<evidence type="ECO:0000256" key="6">
    <source>
        <dbReference type="ARBA" id="ARBA00022692"/>
    </source>
</evidence>
<sequence>MNKSYKTVWNETTGTYVAAPEVAKSRGKASKSKKALMVAMSLAGVGIGVSMDANAGGLDGGSVALSRQEAIGTGAQVTATTDGGNGVAIGYNATSSGAYAIAIGGTSLAAGMQSTAVGVFANVAEGTVNGVALGFNASVTGNGAMALGAQSQASGFSGVAVGSFASASVANAVSYDSAAHNQVTLGGSASAPKVKLTNLQDGELSATSSDAVTGAQLWNTNQQVANLNQAVQNQQSTGSSALAIDTSGAPAATATGSGAIAMGGGAQANGDNSVALGAGSVADQANTVSVGSPGNERRITNVADGQGPTDAVNMRQFQQGMGSVARNAYSGVAAATALTMIPEVDPGKTLAVGIAGGNYKGYQAVALGASARITANLKLSNLQDGELSATSTDAVTGAQLSSTNQNLADLTQSVKSAMSVNTAGLPAPTSSGTNAVAFGGGAQASGDNSVAIGAGSVADQANTFSVGSQGNERRIVNVANGTQGTDAVNVNQLNEAKTQAKNYTDKIAKNAYAGVAAAMAMPNMTPSGPGKTVVAAGGGTYKGASAGAVGVTYRSQTGHWLANGAVSVTSTGDAGARAQVGYEF</sequence>
<dbReference type="InterPro" id="IPR045584">
    <property type="entry name" value="Pilin-like"/>
</dbReference>
<dbReference type="Pfam" id="PF03895">
    <property type="entry name" value="YadA_anchor"/>
    <property type="match status" value="2"/>
</dbReference>
<evidence type="ECO:0000313" key="16">
    <source>
        <dbReference type="EMBL" id="MDQ6408994.1"/>
    </source>
</evidence>
<feature type="domain" description="Trimeric autotransporter adhesin YadA-like C-terminal membrane anchor" evidence="11">
    <location>
        <begin position="526"/>
        <end position="584"/>
    </location>
</feature>
<comment type="caution">
    <text evidence="16">The sequence shown here is derived from an EMBL/GenBank/DDBJ whole genome shotgun (WGS) entry which is preliminary data.</text>
</comment>
<evidence type="ECO:0000313" key="15">
    <source>
        <dbReference type="EMBL" id="MCX4147171.1"/>
    </source>
</evidence>
<evidence type="ECO:0000256" key="1">
    <source>
        <dbReference type="ARBA" id="ARBA00004241"/>
    </source>
</evidence>
<dbReference type="InterPro" id="IPR008640">
    <property type="entry name" value="Adhesin_Head_dom"/>
</dbReference>
<proteinExistence type="inferred from homology"/>
<evidence type="ECO:0000256" key="4">
    <source>
        <dbReference type="ARBA" id="ARBA00022448"/>
    </source>
</evidence>
<evidence type="ECO:0000259" key="11">
    <source>
        <dbReference type="Pfam" id="PF03895"/>
    </source>
</evidence>
<reference evidence="16" key="1">
    <citation type="submission" date="2022-06" db="EMBL/GenBank/DDBJ databases">
        <title>PHB producers.</title>
        <authorList>
            <person name="Besaury L."/>
        </authorList>
    </citation>
    <scope>NUCLEOTIDE SEQUENCE</scope>
    <source>
        <strain evidence="16 17">SEWS6</strain>
    </source>
</reference>
<evidence type="ECO:0000259" key="12">
    <source>
        <dbReference type="Pfam" id="PF05658"/>
    </source>
</evidence>
<evidence type="ECO:0000256" key="3">
    <source>
        <dbReference type="ARBA" id="ARBA00005848"/>
    </source>
</evidence>
<keyword evidence="9" id="KW-0472">Membrane</keyword>
<comment type="similarity">
    <text evidence="3">Belongs to the autotransporter-2 (AT-2) (TC 1.B.40) family.</text>
</comment>
<keyword evidence="4" id="KW-0813">Transport</keyword>
<feature type="domain" description="Trimeric autotransporter adhesin YadA-like head" evidence="12">
    <location>
        <begin position="254"/>
        <end position="280"/>
    </location>
</feature>
<dbReference type="Gene3D" id="2.150.10.10">
    <property type="entry name" value="Serralysin-like metalloprotease, C-terminal"/>
    <property type="match status" value="1"/>
</dbReference>
<feature type="domain" description="ESPR" evidence="14">
    <location>
        <begin position="1"/>
        <end position="46"/>
    </location>
</feature>
<dbReference type="EMBL" id="JAMXWF010000013">
    <property type="protein sequence ID" value="MDQ6408994.1"/>
    <property type="molecule type" value="Genomic_DNA"/>
</dbReference>
<keyword evidence="8" id="KW-0653">Protein transport</keyword>
<evidence type="ECO:0000259" key="13">
    <source>
        <dbReference type="Pfam" id="PF05662"/>
    </source>
</evidence>
<dbReference type="GO" id="GO:0009986">
    <property type="term" value="C:cell surface"/>
    <property type="evidence" value="ECO:0007669"/>
    <property type="project" value="UniProtKB-SubCell"/>
</dbReference>
<feature type="domain" description="Trimeric autotransporter adhesin YadA-like head" evidence="12">
    <location>
        <begin position="129"/>
        <end position="151"/>
    </location>
</feature>
<dbReference type="GO" id="GO:0015031">
    <property type="term" value="P:protein transport"/>
    <property type="evidence" value="ECO:0007669"/>
    <property type="project" value="UniProtKB-KW"/>
</dbReference>
<keyword evidence="10" id="KW-0998">Cell outer membrane</keyword>
<evidence type="ECO:0000313" key="17">
    <source>
        <dbReference type="Proteomes" id="UP001209412"/>
    </source>
</evidence>
<dbReference type="Gene3D" id="1.20.5.170">
    <property type="match status" value="2"/>
</dbReference>
<feature type="domain" description="Trimeric autotransporter adhesin YadA-like stalk" evidence="13">
    <location>
        <begin position="298"/>
        <end position="328"/>
    </location>
</feature>
<dbReference type="RefSeq" id="WP_266258668.1">
    <property type="nucleotide sequence ID" value="NZ_JAMXWF010000013.1"/>
</dbReference>
<dbReference type="SUPFAM" id="SSF54523">
    <property type="entry name" value="Pili subunits"/>
    <property type="match status" value="2"/>
</dbReference>
<feature type="domain" description="Trimeric autotransporter adhesin YadA-like stalk" evidence="13">
    <location>
        <begin position="195"/>
        <end position="236"/>
    </location>
</feature>
<evidence type="ECO:0000256" key="5">
    <source>
        <dbReference type="ARBA" id="ARBA00022452"/>
    </source>
</evidence>
<dbReference type="Pfam" id="PF05658">
    <property type="entry name" value="YadA_head"/>
    <property type="match status" value="4"/>
</dbReference>
<dbReference type="Proteomes" id="UP001242288">
    <property type="component" value="Unassembled WGS sequence"/>
</dbReference>
<feature type="domain" description="Trimeric autotransporter adhesin YadA-like head" evidence="12">
    <location>
        <begin position="431"/>
        <end position="456"/>
    </location>
</feature>
<dbReference type="GO" id="GO:0009279">
    <property type="term" value="C:cell outer membrane"/>
    <property type="evidence" value="ECO:0007669"/>
    <property type="project" value="UniProtKB-SubCell"/>
</dbReference>
<evidence type="ECO:0000256" key="8">
    <source>
        <dbReference type="ARBA" id="ARBA00022927"/>
    </source>
</evidence>
<evidence type="ECO:0000256" key="2">
    <source>
        <dbReference type="ARBA" id="ARBA00004442"/>
    </source>
</evidence>
<name>A0AAP5BFL9_9BURK</name>
<evidence type="ECO:0000256" key="7">
    <source>
        <dbReference type="ARBA" id="ARBA00022729"/>
    </source>
</evidence>
<keyword evidence="6" id="KW-0812">Transmembrane</keyword>
<keyword evidence="17" id="KW-1185">Reference proteome</keyword>
<dbReference type="AlphaFoldDB" id="A0AAP5BFL9"/>
<dbReference type="Proteomes" id="UP001209412">
    <property type="component" value="Unassembled WGS sequence"/>
</dbReference>
<dbReference type="Pfam" id="PF13018">
    <property type="entry name" value="ESPR"/>
    <property type="match status" value="1"/>
</dbReference>
<dbReference type="Gene3D" id="6.10.250.2040">
    <property type="match status" value="1"/>
</dbReference>
<evidence type="ECO:0000259" key="14">
    <source>
        <dbReference type="Pfam" id="PF13018"/>
    </source>
</evidence>
<organism evidence="16 18">
    <name type="scientific">Paraburkholderia madseniana</name>
    <dbReference type="NCBI Taxonomy" id="2599607"/>
    <lineage>
        <taxon>Bacteria</taxon>
        <taxon>Pseudomonadati</taxon>
        <taxon>Pseudomonadota</taxon>
        <taxon>Betaproteobacteria</taxon>
        <taxon>Burkholderiales</taxon>
        <taxon>Burkholderiaceae</taxon>
        <taxon>Paraburkholderia</taxon>
    </lineage>
</organism>
<dbReference type="InterPro" id="IPR011049">
    <property type="entry name" value="Serralysin-like_metalloprot_C"/>
</dbReference>
<dbReference type="InterPro" id="IPR008635">
    <property type="entry name" value="Coiled_stalk_dom"/>
</dbReference>
<protein>
    <submittedName>
        <fullName evidence="16">YadA-like family protein</fullName>
    </submittedName>
</protein>
<keyword evidence="5" id="KW-1134">Transmembrane beta strand</keyword>
<dbReference type="Pfam" id="PF05662">
    <property type="entry name" value="YadA_stalk"/>
    <property type="match status" value="3"/>
</dbReference>
<dbReference type="InterPro" id="IPR005594">
    <property type="entry name" value="YadA_C"/>
</dbReference>
<comment type="subcellular location">
    <subcellularLocation>
        <location evidence="2">Cell outer membrane</location>
    </subcellularLocation>
    <subcellularLocation>
        <location evidence="1">Cell surface</location>
    </subcellularLocation>
</comment>
<feature type="domain" description="Trimeric autotransporter adhesin YadA-like stalk" evidence="13">
    <location>
        <begin position="474"/>
        <end position="512"/>
    </location>
</feature>
<feature type="domain" description="Trimeric autotransporter adhesin YadA-like C-terminal membrane anchor" evidence="11">
    <location>
        <begin position="342"/>
        <end position="380"/>
    </location>
</feature>
<dbReference type="InterPro" id="IPR024973">
    <property type="entry name" value="ESPR"/>
</dbReference>
<gene>
    <name evidence="16" type="ORF">NIE36_17520</name>
    <name evidence="15" type="ORF">OSB80_17575</name>
</gene>